<organism evidence="1 2">
    <name type="scientific">Roseinatronobacter thiooxidans</name>
    <dbReference type="NCBI Taxonomy" id="121821"/>
    <lineage>
        <taxon>Bacteria</taxon>
        <taxon>Pseudomonadati</taxon>
        <taxon>Pseudomonadota</taxon>
        <taxon>Alphaproteobacteria</taxon>
        <taxon>Rhodobacterales</taxon>
        <taxon>Paracoccaceae</taxon>
        <taxon>Roseinatronobacter</taxon>
    </lineage>
</organism>
<dbReference type="AlphaFoldDB" id="A0A2W7PL66"/>
<reference evidence="1 2" key="1">
    <citation type="submission" date="2018-06" db="EMBL/GenBank/DDBJ databases">
        <title>Genomic Encyclopedia of Archaeal and Bacterial Type Strains, Phase II (KMG-II): from individual species to whole genera.</title>
        <authorList>
            <person name="Goeker M."/>
        </authorList>
    </citation>
    <scope>NUCLEOTIDE SEQUENCE [LARGE SCALE GENOMIC DNA]</scope>
    <source>
        <strain evidence="1 2">DSM 13087</strain>
    </source>
</reference>
<accession>A0A2W7PL66</accession>
<dbReference type="STRING" id="121821.GCA_001870675_01378"/>
<dbReference type="InterPro" id="IPR023393">
    <property type="entry name" value="START-like_dom_sf"/>
</dbReference>
<proteinExistence type="predicted"/>
<dbReference type="PANTHER" id="PTHR38588">
    <property type="entry name" value="BLL0334 PROTEIN"/>
    <property type="match status" value="1"/>
</dbReference>
<protein>
    <recommendedName>
        <fullName evidence="3">Carbon monoxide dehydrogenase subunit G</fullName>
    </recommendedName>
</protein>
<evidence type="ECO:0000313" key="2">
    <source>
        <dbReference type="Proteomes" id="UP000249364"/>
    </source>
</evidence>
<name>A0A2W7PL66_9RHOB</name>
<dbReference type="Proteomes" id="UP000249364">
    <property type="component" value="Unassembled WGS sequence"/>
</dbReference>
<dbReference type="Pfam" id="PF06240">
    <property type="entry name" value="COXG"/>
    <property type="match status" value="1"/>
</dbReference>
<dbReference type="RefSeq" id="WP_071470147.1">
    <property type="nucleotide sequence ID" value="NZ_MEHT01000026.1"/>
</dbReference>
<dbReference type="CDD" id="cd05018">
    <property type="entry name" value="CoxG"/>
    <property type="match status" value="1"/>
</dbReference>
<gene>
    <name evidence="1" type="ORF">LY56_03245</name>
</gene>
<dbReference type="InterPro" id="IPR010419">
    <property type="entry name" value="CO_DH_gsu"/>
</dbReference>
<dbReference type="Gene3D" id="3.30.530.20">
    <property type="match status" value="1"/>
</dbReference>
<dbReference type="SUPFAM" id="SSF55961">
    <property type="entry name" value="Bet v1-like"/>
    <property type="match status" value="1"/>
</dbReference>
<dbReference type="OrthoDB" id="9787428at2"/>
<evidence type="ECO:0000313" key="1">
    <source>
        <dbReference type="EMBL" id="PZX37011.1"/>
    </source>
</evidence>
<comment type="caution">
    <text evidence="1">The sequence shown here is derived from an EMBL/GenBank/DDBJ whole genome shotgun (WGS) entry which is preliminary data.</text>
</comment>
<keyword evidence="2" id="KW-1185">Reference proteome</keyword>
<sequence length="150" mass="15884">MELKDEIIINAPQSVVYAALNDPEILKECIPGCEELIKHSDTELEAKVVLKIGPVKAKFSGTVTLNPEAPPQRFSLTGEGNGGAAGFAKGGAVVELEPHEDGTLLRYDAQADIGGKLAQLGSRLIQGTAKKLAAKFFQNLADRVNADETA</sequence>
<dbReference type="EMBL" id="QKZQ01000023">
    <property type="protein sequence ID" value="PZX37011.1"/>
    <property type="molecule type" value="Genomic_DNA"/>
</dbReference>
<evidence type="ECO:0008006" key="3">
    <source>
        <dbReference type="Google" id="ProtNLM"/>
    </source>
</evidence>
<dbReference type="PANTHER" id="PTHR38588:SF1">
    <property type="entry name" value="BLL0334 PROTEIN"/>
    <property type="match status" value="1"/>
</dbReference>